<dbReference type="SUPFAM" id="SSF48008">
    <property type="entry name" value="GntR ligand-binding domain-like"/>
    <property type="match status" value="1"/>
</dbReference>
<dbReference type="PROSITE" id="PS50949">
    <property type="entry name" value="HTH_GNTR"/>
    <property type="match status" value="1"/>
</dbReference>
<dbReference type="InterPro" id="IPR036390">
    <property type="entry name" value="WH_DNA-bd_sf"/>
</dbReference>
<evidence type="ECO:0000313" key="6">
    <source>
        <dbReference type="Proteomes" id="UP000282076"/>
    </source>
</evidence>
<dbReference type="Pfam" id="PF00392">
    <property type="entry name" value="GntR"/>
    <property type="match status" value="1"/>
</dbReference>
<evidence type="ECO:0000259" key="4">
    <source>
        <dbReference type="PROSITE" id="PS50949"/>
    </source>
</evidence>
<dbReference type="Gene3D" id="1.20.120.530">
    <property type="entry name" value="GntR ligand-binding domain-like"/>
    <property type="match status" value="1"/>
</dbReference>
<feature type="domain" description="HTH gntR-type" evidence="4">
    <location>
        <begin position="11"/>
        <end position="78"/>
    </location>
</feature>
<evidence type="ECO:0000256" key="1">
    <source>
        <dbReference type="ARBA" id="ARBA00023015"/>
    </source>
</evidence>
<organism evidence="5 6">
    <name type="scientific">Cohnella endophytica</name>
    <dbReference type="NCBI Taxonomy" id="2419778"/>
    <lineage>
        <taxon>Bacteria</taxon>
        <taxon>Bacillati</taxon>
        <taxon>Bacillota</taxon>
        <taxon>Bacilli</taxon>
        <taxon>Bacillales</taxon>
        <taxon>Paenibacillaceae</taxon>
        <taxon>Cohnella</taxon>
    </lineage>
</organism>
<dbReference type="InterPro" id="IPR000524">
    <property type="entry name" value="Tscrpt_reg_HTH_GntR"/>
</dbReference>
<dbReference type="GO" id="GO:0003677">
    <property type="term" value="F:DNA binding"/>
    <property type="evidence" value="ECO:0007669"/>
    <property type="project" value="UniProtKB-KW"/>
</dbReference>
<dbReference type="GO" id="GO:0003700">
    <property type="term" value="F:DNA-binding transcription factor activity"/>
    <property type="evidence" value="ECO:0007669"/>
    <property type="project" value="InterPro"/>
</dbReference>
<dbReference type="PANTHER" id="PTHR43537">
    <property type="entry name" value="TRANSCRIPTIONAL REGULATOR, GNTR FAMILY"/>
    <property type="match status" value="1"/>
</dbReference>
<dbReference type="InterPro" id="IPR036388">
    <property type="entry name" value="WH-like_DNA-bd_sf"/>
</dbReference>
<evidence type="ECO:0000313" key="5">
    <source>
        <dbReference type="EMBL" id="RKP50133.1"/>
    </source>
</evidence>
<keyword evidence="2" id="KW-0238">DNA-binding</keyword>
<dbReference type="OrthoDB" id="574518at2"/>
<evidence type="ECO:0000256" key="3">
    <source>
        <dbReference type="ARBA" id="ARBA00023163"/>
    </source>
</evidence>
<dbReference type="AlphaFoldDB" id="A0A494XRI7"/>
<keyword evidence="1" id="KW-0805">Transcription regulation</keyword>
<comment type="caution">
    <text evidence="5">The sequence shown here is derived from an EMBL/GenBank/DDBJ whole genome shotgun (WGS) entry which is preliminary data.</text>
</comment>
<name>A0A494XRI7_9BACL</name>
<dbReference type="Pfam" id="PF07729">
    <property type="entry name" value="FCD"/>
    <property type="match status" value="1"/>
</dbReference>
<dbReference type="EMBL" id="RBZM01000008">
    <property type="protein sequence ID" value="RKP50133.1"/>
    <property type="molecule type" value="Genomic_DNA"/>
</dbReference>
<dbReference type="Proteomes" id="UP000282076">
    <property type="component" value="Unassembled WGS sequence"/>
</dbReference>
<reference evidence="5 6" key="1">
    <citation type="submission" date="2018-10" db="EMBL/GenBank/DDBJ databases">
        <title>Cohnella sp. M2MS4P-1, whole genome shotgun sequence.</title>
        <authorList>
            <person name="Tuo L."/>
        </authorList>
    </citation>
    <scope>NUCLEOTIDE SEQUENCE [LARGE SCALE GENOMIC DNA]</scope>
    <source>
        <strain evidence="5 6">M2MS4P-1</strain>
    </source>
</reference>
<accession>A0A494XRI7</accession>
<keyword evidence="6" id="KW-1185">Reference proteome</keyword>
<dbReference type="PANTHER" id="PTHR43537:SF45">
    <property type="entry name" value="GNTR FAMILY REGULATORY PROTEIN"/>
    <property type="match status" value="1"/>
</dbReference>
<dbReference type="Gene3D" id="1.10.10.10">
    <property type="entry name" value="Winged helix-like DNA-binding domain superfamily/Winged helix DNA-binding domain"/>
    <property type="match status" value="1"/>
</dbReference>
<dbReference type="SMART" id="SM00345">
    <property type="entry name" value="HTH_GNTR"/>
    <property type="match status" value="1"/>
</dbReference>
<proteinExistence type="predicted"/>
<dbReference type="RefSeq" id="WP_120978815.1">
    <property type="nucleotide sequence ID" value="NZ_RBZM01000008.1"/>
</dbReference>
<keyword evidence="3" id="KW-0804">Transcription</keyword>
<sequence length="233" mass="27025">MRLSQSAPGFRNLGAQAYETLREAIITLQLEPGQTVMETELADSLHISRTPIRDAFHLLISEQLIEVLPQRTKKIACISELKVKESSFVRLSLETSAFKLVAKQWDTLDHRYIKADKEINNLLREQSEAAAEQDIVQFLRLDEVFHERVLQLAGNETLLEVVYHMRGHLNRLRFLAMKELVLTKSLVQEHFELFDCLKNRDEAGVLQLLERHLGKLNSEIPPLREKFPHYFID</sequence>
<gene>
    <name evidence="5" type="ORF">D7Z26_20215</name>
</gene>
<protein>
    <submittedName>
        <fullName evidence="5">GntR family transcriptional regulator</fullName>
    </submittedName>
</protein>
<dbReference type="InterPro" id="IPR008920">
    <property type="entry name" value="TF_FadR/GntR_C"/>
</dbReference>
<evidence type="ECO:0000256" key="2">
    <source>
        <dbReference type="ARBA" id="ARBA00023125"/>
    </source>
</evidence>
<dbReference type="SUPFAM" id="SSF46785">
    <property type="entry name" value="Winged helix' DNA-binding domain"/>
    <property type="match status" value="1"/>
</dbReference>
<dbReference type="SMART" id="SM00895">
    <property type="entry name" value="FCD"/>
    <property type="match status" value="1"/>
</dbReference>
<dbReference type="InterPro" id="IPR011711">
    <property type="entry name" value="GntR_C"/>
</dbReference>